<organism evidence="1 2">
    <name type="scientific">Xenotaenia resolanae</name>
    <dbReference type="NCBI Taxonomy" id="208358"/>
    <lineage>
        <taxon>Eukaryota</taxon>
        <taxon>Metazoa</taxon>
        <taxon>Chordata</taxon>
        <taxon>Craniata</taxon>
        <taxon>Vertebrata</taxon>
        <taxon>Euteleostomi</taxon>
        <taxon>Actinopterygii</taxon>
        <taxon>Neopterygii</taxon>
        <taxon>Teleostei</taxon>
        <taxon>Neoteleostei</taxon>
        <taxon>Acanthomorphata</taxon>
        <taxon>Ovalentaria</taxon>
        <taxon>Atherinomorphae</taxon>
        <taxon>Cyprinodontiformes</taxon>
        <taxon>Goodeidae</taxon>
        <taxon>Xenotaenia</taxon>
    </lineage>
</organism>
<dbReference type="Gene3D" id="3.30.200.20">
    <property type="entry name" value="Phosphorylase Kinase, domain 1"/>
    <property type="match status" value="1"/>
</dbReference>
<reference evidence="1 2" key="1">
    <citation type="submission" date="2021-06" db="EMBL/GenBank/DDBJ databases">
        <authorList>
            <person name="Palmer J.M."/>
        </authorList>
    </citation>
    <scope>NUCLEOTIDE SEQUENCE [LARGE SCALE GENOMIC DNA]</scope>
    <source>
        <strain evidence="1 2">XR_2019</strain>
        <tissue evidence="1">Muscle</tissue>
    </source>
</reference>
<dbReference type="InterPro" id="IPR011009">
    <property type="entry name" value="Kinase-like_dom_sf"/>
</dbReference>
<gene>
    <name evidence="1" type="ORF">XENORESO_000329</name>
</gene>
<dbReference type="SUPFAM" id="SSF56112">
    <property type="entry name" value="Protein kinase-like (PK-like)"/>
    <property type="match status" value="1"/>
</dbReference>
<dbReference type="EMBL" id="JAHRIM010071117">
    <property type="protein sequence ID" value="MEQ2273148.1"/>
    <property type="molecule type" value="Genomic_DNA"/>
</dbReference>
<sequence>MFCNKGDSRQSNKENHFQGAEAMVLESVMFAILAERELGPKLYGIFPQGRLEQYVPVSQHALRFLHMILFTCCYNSINSKEVVWLRV</sequence>
<evidence type="ECO:0000313" key="1">
    <source>
        <dbReference type="EMBL" id="MEQ2273148.1"/>
    </source>
</evidence>
<keyword evidence="2" id="KW-1185">Reference proteome</keyword>
<name>A0ABV0WWD4_9TELE</name>
<dbReference type="Gene3D" id="3.90.1200.10">
    <property type="match status" value="1"/>
</dbReference>
<evidence type="ECO:0000313" key="2">
    <source>
        <dbReference type="Proteomes" id="UP001444071"/>
    </source>
</evidence>
<dbReference type="Proteomes" id="UP001444071">
    <property type="component" value="Unassembled WGS sequence"/>
</dbReference>
<protein>
    <submittedName>
        <fullName evidence="1">Uncharacterized protein</fullName>
    </submittedName>
</protein>
<comment type="caution">
    <text evidence="1">The sequence shown here is derived from an EMBL/GenBank/DDBJ whole genome shotgun (WGS) entry which is preliminary data.</text>
</comment>
<dbReference type="Pfam" id="PF01633">
    <property type="entry name" value="Choline_kinase"/>
    <property type="match status" value="1"/>
</dbReference>
<accession>A0ABV0WWD4</accession>
<proteinExistence type="predicted"/>